<evidence type="ECO:0000313" key="1">
    <source>
        <dbReference type="EMBL" id="KAI3766847.1"/>
    </source>
</evidence>
<sequence length="359" mass="39904">MMTDPGIILFGKKIGLPETPKVTDSIPSSVAREENRGGDECLVTEKEADDSPKTPSIDEEDSPEKLQTTGTLKKPDKILPCPRCESMNTKFCYYNNSNVNQPRHFCKSCQRYWTAGGTMRSMPVGAGRRKKKSSGSDCRFIISHEAFESGPQIEFAADSDGVHTTRPPKVLSFTPNTPSCRVKEKENGDDSCSGSTVPTSNSVVEKPQKNNGFHSQVHWIPGTPWSYNPWIPMPIPFYPSPYWSSVPWLPPATSAPNYSALGKHQSDRESIQPNEEPKKQKNSILIPKTLRIDDPDEAAKSSIWATLGIKNENSSRKDLFKAFEAKGDEKKKHPATEPSLLLQANPAAFSRSLYFQERA</sequence>
<dbReference type="Proteomes" id="UP001055811">
    <property type="component" value="Linkage Group LG03"/>
</dbReference>
<comment type="caution">
    <text evidence="1">The sequence shown here is derived from an EMBL/GenBank/DDBJ whole genome shotgun (WGS) entry which is preliminary data.</text>
</comment>
<accession>A0ACB9F6W1</accession>
<protein>
    <submittedName>
        <fullName evidence="1">Uncharacterized protein</fullName>
    </submittedName>
</protein>
<proteinExistence type="predicted"/>
<keyword evidence="2" id="KW-1185">Reference proteome</keyword>
<reference evidence="1 2" key="2">
    <citation type="journal article" date="2022" name="Mol. Ecol. Resour.">
        <title>The genomes of chicory, endive, great burdock and yacon provide insights into Asteraceae paleo-polyploidization history and plant inulin production.</title>
        <authorList>
            <person name="Fan W."/>
            <person name="Wang S."/>
            <person name="Wang H."/>
            <person name="Wang A."/>
            <person name="Jiang F."/>
            <person name="Liu H."/>
            <person name="Zhao H."/>
            <person name="Xu D."/>
            <person name="Zhang Y."/>
        </authorList>
    </citation>
    <scope>NUCLEOTIDE SEQUENCE [LARGE SCALE GENOMIC DNA]</scope>
    <source>
        <strain evidence="2">cv. Punajuju</strain>
        <tissue evidence="1">Leaves</tissue>
    </source>
</reference>
<gene>
    <name evidence="1" type="ORF">L2E82_16922</name>
</gene>
<name>A0ACB9F6W1_CICIN</name>
<organism evidence="1 2">
    <name type="scientific">Cichorium intybus</name>
    <name type="common">Chicory</name>
    <dbReference type="NCBI Taxonomy" id="13427"/>
    <lineage>
        <taxon>Eukaryota</taxon>
        <taxon>Viridiplantae</taxon>
        <taxon>Streptophyta</taxon>
        <taxon>Embryophyta</taxon>
        <taxon>Tracheophyta</taxon>
        <taxon>Spermatophyta</taxon>
        <taxon>Magnoliopsida</taxon>
        <taxon>eudicotyledons</taxon>
        <taxon>Gunneridae</taxon>
        <taxon>Pentapetalae</taxon>
        <taxon>asterids</taxon>
        <taxon>campanulids</taxon>
        <taxon>Asterales</taxon>
        <taxon>Asteraceae</taxon>
        <taxon>Cichorioideae</taxon>
        <taxon>Cichorieae</taxon>
        <taxon>Cichoriinae</taxon>
        <taxon>Cichorium</taxon>
    </lineage>
</organism>
<evidence type="ECO:0000313" key="2">
    <source>
        <dbReference type="Proteomes" id="UP001055811"/>
    </source>
</evidence>
<dbReference type="EMBL" id="CM042011">
    <property type="protein sequence ID" value="KAI3766847.1"/>
    <property type="molecule type" value="Genomic_DNA"/>
</dbReference>
<reference evidence="2" key="1">
    <citation type="journal article" date="2022" name="Mol. Ecol. Resour.">
        <title>The genomes of chicory, endive, great burdock and yacon provide insights into Asteraceae palaeo-polyploidization history and plant inulin production.</title>
        <authorList>
            <person name="Fan W."/>
            <person name="Wang S."/>
            <person name="Wang H."/>
            <person name="Wang A."/>
            <person name="Jiang F."/>
            <person name="Liu H."/>
            <person name="Zhao H."/>
            <person name="Xu D."/>
            <person name="Zhang Y."/>
        </authorList>
    </citation>
    <scope>NUCLEOTIDE SEQUENCE [LARGE SCALE GENOMIC DNA]</scope>
    <source>
        <strain evidence="2">cv. Punajuju</strain>
    </source>
</reference>